<protein>
    <submittedName>
        <fullName evidence="1">Uncharacterized protein</fullName>
    </submittedName>
</protein>
<name>A0A6J5SWK6_9CAUD</name>
<dbReference type="EMBL" id="LR797499">
    <property type="protein sequence ID" value="CAB4219962.1"/>
    <property type="molecule type" value="Genomic_DNA"/>
</dbReference>
<reference evidence="1" key="1">
    <citation type="submission" date="2020-05" db="EMBL/GenBank/DDBJ databases">
        <authorList>
            <person name="Chiriac C."/>
            <person name="Salcher M."/>
            <person name="Ghai R."/>
            <person name="Kavagutti S V."/>
        </authorList>
    </citation>
    <scope>NUCLEOTIDE SEQUENCE</scope>
</reference>
<accession>A0A6J5SWK6</accession>
<dbReference type="InterPro" id="IPR029044">
    <property type="entry name" value="Nucleotide-diphossugar_trans"/>
</dbReference>
<evidence type="ECO:0000313" key="1">
    <source>
        <dbReference type="EMBL" id="CAB4219962.1"/>
    </source>
</evidence>
<organism evidence="1">
    <name type="scientific">uncultured Caudovirales phage</name>
    <dbReference type="NCBI Taxonomy" id="2100421"/>
    <lineage>
        <taxon>Viruses</taxon>
        <taxon>Duplodnaviria</taxon>
        <taxon>Heunggongvirae</taxon>
        <taxon>Uroviricota</taxon>
        <taxon>Caudoviricetes</taxon>
        <taxon>Peduoviridae</taxon>
        <taxon>Maltschvirus</taxon>
        <taxon>Maltschvirus maltsch</taxon>
    </lineage>
</organism>
<gene>
    <name evidence="1" type="ORF">UFOVP1624_31</name>
</gene>
<sequence length="220" mass="25755">MKRAIINLAINEPYISYQKNFIQSIKSVMPDIALITWTNELPPGSKSHSESMYGFKVWAFKYAFEQGYDSVLWLDSPVLLKKDISFVFDILEADKHGEFAIADDPKLYMYSSDKTINYFKLTRQEIKDKKWDLNYGQIYGFTKDSETLKKLAFCESLGLFSTQEEHQFDHDNYSYKLFNGEYVSHRHDECLLSMIIQSEGRVMHNTSIIHDSLTMNKYTL</sequence>
<dbReference type="SUPFAM" id="SSF53448">
    <property type="entry name" value="Nucleotide-diphospho-sugar transferases"/>
    <property type="match status" value="1"/>
</dbReference>
<proteinExistence type="predicted"/>